<name>K6YGW9_9ALTE</name>
<dbReference type="AlphaFoldDB" id="K6YGW9"/>
<sequence>MKTEIYDKLDTYPLTAAQHFRTIRNLIFAVAKENALGEVEESLKWNEPSYRTKGGSTVRIDWKNKEPEHIKVYFHCQSVLVETFREIYPDEFIYEGKRAIVIALTGNMNTAALAHCLTLALKYHSIKTLPLLGA</sequence>
<dbReference type="SUPFAM" id="SSF159888">
    <property type="entry name" value="YdhG-like"/>
    <property type="match status" value="1"/>
</dbReference>
<proteinExistence type="predicted"/>
<dbReference type="RefSeq" id="WP_007103783.1">
    <property type="nucleotide sequence ID" value="NZ_BAER01000024.1"/>
</dbReference>
<dbReference type="STRING" id="1129793.GPLA_1064"/>
<dbReference type="EMBL" id="BAER01000024">
    <property type="protein sequence ID" value="GAC31979.1"/>
    <property type="molecule type" value="Genomic_DNA"/>
</dbReference>
<dbReference type="Proteomes" id="UP000006322">
    <property type="component" value="Unassembled WGS sequence"/>
</dbReference>
<dbReference type="OrthoDB" id="328972at2"/>
<reference evidence="3" key="1">
    <citation type="journal article" date="2014" name="Environ. Microbiol.">
        <title>Comparative genomics of the marine bacterial genus Glaciecola reveals the high degree of genomic diversity and genomic characteristic for cold adaptation.</title>
        <authorList>
            <person name="Qin Q.L."/>
            <person name="Xie B.B."/>
            <person name="Yu Y."/>
            <person name="Shu Y.L."/>
            <person name="Rong J.C."/>
            <person name="Zhang Y.J."/>
            <person name="Zhao D.L."/>
            <person name="Chen X.L."/>
            <person name="Zhang X.Y."/>
            <person name="Chen B."/>
            <person name="Zhou B.C."/>
            <person name="Zhang Y.Z."/>
        </authorList>
    </citation>
    <scope>NUCLEOTIDE SEQUENCE [LARGE SCALE GENOMIC DNA]</scope>
    <source>
        <strain evidence="3">LMG 21857</strain>
    </source>
</reference>
<gene>
    <name evidence="2" type="ORF">GPLA_1064</name>
</gene>
<evidence type="ECO:0000259" key="1">
    <source>
        <dbReference type="Pfam" id="PF08818"/>
    </source>
</evidence>
<accession>K6YGW9</accession>
<feature type="domain" description="YdhG-like" evidence="1">
    <location>
        <begin position="19"/>
        <end position="120"/>
    </location>
</feature>
<keyword evidence="3" id="KW-1185">Reference proteome</keyword>
<dbReference type="Pfam" id="PF08818">
    <property type="entry name" value="DUF1801"/>
    <property type="match status" value="1"/>
</dbReference>
<protein>
    <recommendedName>
        <fullName evidence="1">YdhG-like domain-containing protein</fullName>
    </recommendedName>
</protein>
<evidence type="ECO:0000313" key="3">
    <source>
        <dbReference type="Proteomes" id="UP000006322"/>
    </source>
</evidence>
<organism evidence="2 3">
    <name type="scientific">Paraglaciecola polaris LMG 21857</name>
    <dbReference type="NCBI Taxonomy" id="1129793"/>
    <lineage>
        <taxon>Bacteria</taxon>
        <taxon>Pseudomonadati</taxon>
        <taxon>Pseudomonadota</taxon>
        <taxon>Gammaproteobacteria</taxon>
        <taxon>Alteromonadales</taxon>
        <taxon>Alteromonadaceae</taxon>
        <taxon>Paraglaciecola</taxon>
    </lineage>
</organism>
<comment type="caution">
    <text evidence="2">The sequence shown here is derived from an EMBL/GenBank/DDBJ whole genome shotgun (WGS) entry which is preliminary data.</text>
</comment>
<evidence type="ECO:0000313" key="2">
    <source>
        <dbReference type="EMBL" id="GAC31979.1"/>
    </source>
</evidence>
<dbReference type="InterPro" id="IPR014922">
    <property type="entry name" value="YdhG-like"/>
</dbReference>